<feature type="non-terminal residue" evidence="2">
    <location>
        <position position="218"/>
    </location>
</feature>
<feature type="region of interest" description="Disordered" evidence="1">
    <location>
        <begin position="1"/>
        <end position="104"/>
    </location>
</feature>
<accession>A0A6J4T236</accession>
<sequence length="218" mass="22747">DRPSRHPRARPLAAGGRGGPLVGGPLRTAGRAGRGGRRRDHGAQGARLTLPRRPERALDRLRADRHGPGHGVAAGSLGAAPGRGRRLGLDGLAPGHPRRAGPLARRAPRALAELVARTLGARRGRRRGRRRDAGRHAHARALGGVAGLGRACARRGARAPPAPDGDVRRPGVAAGRRGSHTGPRARRPRLVAGRSRGLARRGRRATAAHGRAAHHGPL</sequence>
<feature type="compositionally biased region" description="Basic residues" evidence="1">
    <location>
        <begin position="197"/>
        <end position="218"/>
    </location>
</feature>
<proteinExistence type="predicted"/>
<dbReference type="EMBL" id="CADCVR010000084">
    <property type="protein sequence ID" value="CAA9511972.1"/>
    <property type="molecule type" value="Genomic_DNA"/>
</dbReference>
<name>A0A6J4T236_9ACTN</name>
<feature type="compositionally biased region" description="Basic residues" evidence="1">
    <location>
        <begin position="177"/>
        <end position="189"/>
    </location>
</feature>
<feature type="region of interest" description="Disordered" evidence="1">
    <location>
        <begin position="119"/>
        <end position="218"/>
    </location>
</feature>
<feature type="compositionally biased region" description="Low complexity" evidence="1">
    <location>
        <begin position="73"/>
        <end position="82"/>
    </location>
</feature>
<feature type="compositionally biased region" description="Basic and acidic residues" evidence="1">
    <location>
        <begin position="52"/>
        <end position="67"/>
    </location>
</feature>
<feature type="compositionally biased region" description="Basic residues" evidence="1">
    <location>
        <begin position="120"/>
        <end position="139"/>
    </location>
</feature>
<reference evidence="2" key="1">
    <citation type="submission" date="2020-02" db="EMBL/GenBank/DDBJ databases">
        <authorList>
            <person name="Meier V. D."/>
        </authorList>
    </citation>
    <scope>NUCLEOTIDE SEQUENCE</scope>
    <source>
        <strain evidence="2">AVDCRST_MAG53</strain>
    </source>
</reference>
<feature type="compositionally biased region" description="Low complexity" evidence="1">
    <location>
        <begin position="89"/>
        <end position="104"/>
    </location>
</feature>
<dbReference type="AlphaFoldDB" id="A0A6J4T236"/>
<evidence type="ECO:0000313" key="2">
    <source>
        <dbReference type="EMBL" id="CAA9511972.1"/>
    </source>
</evidence>
<evidence type="ECO:0000256" key="1">
    <source>
        <dbReference type="SAM" id="MobiDB-lite"/>
    </source>
</evidence>
<gene>
    <name evidence="2" type="ORF">AVDCRST_MAG53-2690</name>
</gene>
<organism evidence="2">
    <name type="scientific">uncultured Solirubrobacteraceae bacterium</name>
    <dbReference type="NCBI Taxonomy" id="1162706"/>
    <lineage>
        <taxon>Bacteria</taxon>
        <taxon>Bacillati</taxon>
        <taxon>Actinomycetota</taxon>
        <taxon>Thermoleophilia</taxon>
        <taxon>Solirubrobacterales</taxon>
        <taxon>Solirubrobacteraceae</taxon>
        <taxon>environmental samples</taxon>
    </lineage>
</organism>
<feature type="non-terminal residue" evidence="2">
    <location>
        <position position="1"/>
    </location>
</feature>
<feature type="compositionally biased region" description="Low complexity" evidence="1">
    <location>
        <begin position="140"/>
        <end position="151"/>
    </location>
</feature>
<protein>
    <submittedName>
        <fullName evidence="2">Uncharacterized protein</fullName>
    </submittedName>
</protein>